<name>A0A6S7FMI7_PARCT</name>
<dbReference type="Pfam" id="PF19193">
    <property type="entry name" value="Tectonin"/>
    <property type="match status" value="1"/>
</dbReference>
<dbReference type="InterPro" id="IPR010482">
    <property type="entry name" value="TECPR1-like_DysF"/>
</dbReference>
<evidence type="ECO:0000256" key="1">
    <source>
        <dbReference type="ARBA" id="ARBA00004652"/>
    </source>
</evidence>
<dbReference type="InterPro" id="IPR006624">
    <property type="entry name" value="Beta-propeller_rpt_TECPR"/>
</dbReference>
<dbReference type="Pfam" id="PF06398">
    <property type="entry name" value="Pex24p"/>
    <property type="match status" value="2"/>
</dbReference>
<comment type="similarity">
    <text evidence="2">Belongs to the TECPR1 family.</text>
</comment>
<evidence type="ECO:0000313" key="6">
    <source>
        <dbReference type="EMBL" id="CAB3978053.1"/>
    </source>
</evidence>
<dbReference type="InterPro" id="IPR051513">
    <property type="entry name" value="Tectonin_beta-prop"/>
</dbReference>
<dbReference type="PANTHER" id="PTHR23250:SF1">
    <property type="entry name" value="TECTONIN BETA-PROPELLER REPEAT-CONTAINING PROTEIN 1"/>
    <property type="match status" value="1"/>
</dbReference>
<keyword evidence="7" id="KW-1185">Reference proteome</keyword>
<dbReference type="PANTHER" id="PTHR23250">
    <property type="entry name" value="DYSFERLIN-RELATED"/>
    <property type="match status" value="1"/>
</dbReference>
<dbReference type="SMART" id="SM00694">
    <property type="entry name" value="DysFC"/>
    <property type="match status" value="2"/>
</dbReference>
<evidence type="ECO:0000256" key="4">
    <source>
        <dbReference type="ARBA" id="ARBA00022737"/>
    </source>
</evidence>
<proteinExistence type="inferred from homology"/>
<feature type="compositionally biased region" description="Low complexity" evidence="5">
    <location>
        <begin position="388"/>
        <end position="398"/>
    </location>
</feature>
<dbReference type="InterPro" id="IPR006614">
    <property type="entry name" value="Peroxin/Ferlin"/>
</dbReference>
<dbReference type="SMART" id="SM00706">
    <property type="entry name" value="TECPR"/>
    <property type="match status" value="9"/>
</dbReference>
<comment type="caution">
    <text evidence="6">The sequence shown here is derived from an EMBL/GenBank/DDBJ whole genome shotgun (WGS) entry which is preliminary data.</text>
</comment>
<organism evidence="6 7">
    <name type="scientific">Paramuricea clavata</name>
    <name type="common">Red gorgonian</name>
    <name type="synonym">Violescent sea-whip</name>
    <dbReference type="NCBI Taxonomy" id="317549"/>
    <lineage>
        <taxon>Eukaryota</taxon>
        <taxon>Metazoa</taxon>
        <taxon>Cnidaria</taxon>
        <taxon>Anthozoa</taxon>
        <taxon>Octocorallia</taxon>
        <taxon>Malacalcyonacea</taxon>
        <taxon>Plexauridae</taxon>
        <taxon>Paramuricea</taxon>
    </lineage>
</organism>
<evidence type="ECO:0000256" key="3">
    <source>
        <dbReference type="ARBA" id="ARBA00016409"/>
    </source>
</evidence>
<gene>
    <name evidence="6" type="ORF">PACLA_8A030031</name>
</gene>
<accession>A0A6S7FMI7</accession>
<dbReference type="EMBL" id="CACRXK020000086">
    <property type="protein sequence ID" value="CAB3978053.1"/>
    <property type="molecule type" value="Genomic_DNA"/>
</dbReference>
<reference evidence="6" key="1">
    <citation type="submission" date="2020-04" db="EMBL/GenBank/DDBJ databases">
        <authorList>
            <person name="Alioto T."/>
            <person name="Alioto T."/>
            <person name="Gomez Garrido J."/>
        </authorList>
    </citation>
    <scope>NUCLEOTIDE SEQUENCE</scope>
    <source>
        <strain evidence="6">A484AB</strain>
    </source>
</reference>
<dbReference type="InterPro" id="IPR011993">
    <property type="entry name" value="PH-like_dom_sf"/>
</dbReference>
<dbReference type="Gene3D" id="2.30.29.30">
    <property type="entry name" value="Pleckstrin-homology domain (PH domain)/Phosphotyrosine-binding domain (PTB)"/>
    <property type="match status" value="1"/>
</dbReference>
<feature type="region of interest" description="Disordered" evidence="5">
    <location>
        <begin position="388"/>
        <end position="407"/>
    </location>
</feature>
<dbReference type="AlphaFoldDB" id="A0A6S7FMI7"/>
<dbReference type="GO" id="GO:0000421">
    <property type="term" value="C:autophagosome membrane"/>
    <property type="evidence" value="ECO:0007669"/>
    <property type="project" value="UniProtKB-SubCell"/>
</dbReference>
<comment type="subcellular location">
    <subcellularLocation>
        <location evidence="1">Cytoplasmic vesicle</location>
        <location evidence="1">Autophagosome membrane</location>
    </subcellularLocation>
</comment>
<dbReference type="SUPFAM" id="SSF50729">
    <property type="entry name" value="PH domain-like"/>
    <property type="match status" value="1"/>
</dbReference>
<dbReference type="Pfam" id="PF06462">
    <property type="entry name" value="Hyd_WA"/>
    <property type="match status" value="2"/>
</dbReference>
<dbReference type="Proteomes" id="UP001152795">
    <property type="component" value="Unassembled WGS sequence"/>
</dbReference>
<evidence type="ECO:0000256" key="2">
    <source>
        <dbReference type="ARBA" id="ARBA00005966"/>
    </source>
</evidence>
<keyword evidence="4" id="KW-0677">Repeat</keyword>
<evidence type="ECO:0000313" key="7">
    <source>
        <dbReference type="Proteomes" id="UP001152795"/>
    </source>
</evidence>
<dbReference type="SMART" id="SM00693">
    <property type="entry name" value="DysFN"/>
    <property type="match status" value="2"/>
</dbReference>
<protein>
    <recommendedName>
        <fullName evidence="3">Tectonin beta-propeller repeat-containing protein 1</fullName>
    </recommendedName>
</protein>
<evidence type="ECO:0000256" key="5">
    <source>
        <dbReference type="SAM" id="MobiDB-lite"/>
    </source>
</evidence>
<sequence>MNNKGVIWLADTNGVAYTLSPEDNKLTLRSEETDIIKRISAVESCAFAIGGDQDVYLYVNSRDVPIRVQVSTYENQRWTPIYKWSEKSMLPTDRWSWSTQDGSKRTPKESFILPENWQWEDDWYIDQTVHGDHKGWQYALDFPREYGPVKEWKSCVRRRCWARYRRFGRLEKWMKISSPNTEELVERAVQDISAGGMSIPGCEPGYIALWACNFAGQVLYRQGISYVCPEGTGWLTVELPEDVHAGQISVGPTGMVWMITWQGSLYLRTGISKFKPTGLSWIAVPFPDDRVYQLSVGTNALWLLTMEGKVYFRRGISSSIGYTDEASAKGTKWVEMVGNFSLLSMALNDQVFTLSTGSDHVYFRSDVTSSELSGKEWKNLNIGHSMTDSMSSLSSNSSHQEIEGNRGEDGTLFSEQLFGMDKTLEKYHWNWINCGACNVTADFFNSHNHWQRQPSVSSVSLNKLNLTDGPWRGTVLELLESRDTNELSPYCDYEQAVDKGSWSKSGTFRMLSDKRNHIWCPCDVTLASEADAECLIAHYTKGNKTKEMKILIFDITCIARVYNQTHTNCFAIHTAVRTMERNFLMLSALSEKELNEWVTVLNASCQKARKCEGPPKPSALWCTTTWGDVFFSDSKDEFDFTSLPAYHIYWRQVGGHLAKVEAGVDHVVWGLGHDGRPWCFTRGFGGGIFPADVSSAHGIYDQSDQNVFYTYENQRWNPLEGFGGRRLLTDRYEWSDETGVLERRKEGYPLPNSDWQWSDEWKVDYNTTEGTDRDGWMYALDFPREYSNEKHWNDCVRRRRWRRSACVNTTGPWVEILPSIQLKDISIQVDRKYHDDGSVAVWAVNFKGDVLCRKAVTAACPQGESWLHVTTNAKFQSISVGCNYSVWGIGVDGAAYLRVGYSGYDDAGKMWERIPAPGHNPLNTISVGKNTVWTVDKFGEHYYREGVIETFPEGTTWLKIFGRVQSVSVSANDEVWVKCQGGLEKCFNTAPDRPTGRGWVLALPTFWHNVTTRAVGVEDAPCCMNETDLLDEATAVCKVDDKQPLKHFETVKQSSYKDLMESGDIYSIFGGEEEFVPNSDSEDES</sequence>
<dbReference type="OrthoDB" id="72441at2759"/>